<dbReference type="RefSeq" id="WP_233695616.1">
    <property type="nucleotide sequence ID" value="NZ_JAJNBZ010000002.1"/>
</dbReference>
<protein>
    <submittedName>
        <fullName evidence="1">Uncharacterized protein</fullName>
    </submittedName>
</protein>
<evidence type="ECO:0000313" key="2">
    <source>
        <dbReference type="Proteomes" id="UP001199916"/>
    </source>
</evidence>
<accession>A0ABS8Y925</accession>
<organism evidence="1 2">
    <name type="scientific">Paenibacillus profundus</name>
    <dbReference type="NCBI Taxonomy" id="1173085"/>
    <lineage>
        <taxon>Bacteria</taxon>
        <taxon>Bacillati</taxon>
        <taxon>Bacillota</taxon>
        <taxon>Bacilli</taxon>
        <taxon>Bacillales</taxon>
        <taxon>Paenibacillaceae</taxon>
        <taxon>Paenibacillus</taxon>
    </lineage>
</organism>
<name>A0ABS8Y925_9BACL</name>
<reference evidence="1 2" key="1">
    <citation type="submission" date="2021-11" db="EMBL/GenBank/DDBJ databases">
        <title>Draft genome sequence of Paenibacillus profundus YoMME, a new Gram-positive bacteria with exoelectrogenic properties.</title>
        <authorList>
            <person name="Hubenova Y."/>
            <person name="Hubenova E."/>
            <person name="Manasiev Y."/>
            <person name="Peykov S."/>
            <person name="Mitov M."/>
        </authorList>
    </citation>
    <scope>NUCLEOTIDE SEQUENCE [LARGE SCALE GENOMIC DNA]</scope>
    <source>
        <strain evidence="1 2">YoMME</strain>
    </source>
</reference>
<sequence length="197" mass="22174">MAESLDKDRTNNVATTGCTVSVSGGGNTGEGKCVNQTNKTGNWSVMYHLITGYPTKTRTVTWTDSKGKEHKSTESYTDYSDPIWGTRNVRYSEKLTIDAKVNTKQGIATDPKRPKDSDVESRGSWEIIPYAKEKYLDPNEITRAGYGFKLKVTTNYSSDWETKVPKGYGETRLNHLERNTRAHGRPQREFMTAITSM</sequence>
<keyword evidence="2" id="KW-1185">Reference proteome</keyword>
<dbReference type="EMBL" id="JAJNBZ010000002">
    <property type="protein sequence ID" value="MCE5168318.1"/>
    <property type="molecule type" value="Genomic_DNA"/>
</dbReference>
<proteinExistence type="predicted"/>
<gene>
    <name evidence="1" type="ORF">LQV63_03180</name>
</gene>
<comment type="caution">
    <text evidence="1">The sequence shown here is derived from an EMBL/GenBank/DDBJ whole genome shotgun (WGS) entry which is preliminary data.</text>
</comment>
<evidence type="ECO:0000313" key="1">
    <source>
        <dbReference type="EMBL" id="MCE5168318.1"/>
    </source>
</evidence>
<dbReference type="Proteomes" id="UP001199916">
    <property type="component" value="Unassembled WGS sequence"/>
</dbReference>